<organism evidence="7 8">
    <name type="scientific">Acer negundo</name>
    <name type="common">Box elder</name>
    <dbReference type="NCBI Taxonomy" id="4023"/>
    <lineage>
        <taxon>Eukaryota</taxon>
        <taxon>Viridiplantae</taxon>
        <taxon>Streptophyta</taxon>
        <taxon>Embryophyta</taxon>
        <taxon>Tracheophyta</taxon>
        <taxon>Spermatophyta</taxon>
        <taxon>Magnoliopsida</taxon>
        <taxon>eudicotyledons</taxon>
        <taxon>Gunneridae</taxon>
        <taxon>Pentapetalae</taxon>
        <taxon>rosids</taxon>
        <taxon>malvids</taxon>
        <taxon>Sapindales</taxon>
        <taxon>Sapindaceae</taxon>
        <taxon>Hippocastanoideae</taxon>
        <taxon>Acereae</taxon>
        <taxon>Acer</taxon>
    </lineage>
</organism>
<evidence type="ECO:0000256" key="2">
    <source>
        <dbReference type="ARBA" id="ARBA00008239"/>
    </source>
</evidence>
<dbReference type="Pfam" id="PF00183">
    <property type="entry name" value="HSP90"/>
    <property type="match status" value="1"/>
</dbReference>
<dbReference type="SUPFAM" id="SSF54211">
    <property type="entry name" value="Ribosomal protein S5 domain 2-like"/>
    <property type="match status" value="1"/>
</dbReference>
<evidence type="ECO:0000256" key="5">
    <source>
        <dbReference type="ARBA" id="ARBA00022840"/>
    </source>
</evidence>
<keyword evidence="3" id="KW-0963">Cytoplasm</keyword>
<gene>
    <name evidence="7" type="ORF">LWI28_007967</name>
</gene>
<comment type="similarity">
    <text evidence="2">Belongs to the heat shock protein 90 family.</text>
</comment>
<dbReference type="GO" id="GO:0005524">
    <property type="term" value="F:ATP binding"/>
    <property type="evidence" value="ECO:0007669"/>
    <property type="project" value="UniProtKB-KW"/>
</dbReference>
<dbReference type="GO" id="GO:0140662">
    <property type="term" value="F:ATP-dependent protein folding chaperone"/>
    <property type="evidence" value="ECO:0007669"/>
    <property type="project" value="InterPro"/>
</dbReference>
<dbReference type="InterPro" id="IPR020568">
    <property type="entry name" value="Ribosomal_Su5_D2-typ_SF"/>
</dbReference>
<evidence type="ECO:0000256" key="1">
    <source>
        <dbReference type="ARBA" id="ARBA00004496"/>
    </source>
</evidence>
<evidence type="ECO:0000313" key="8">
    <source>
        <dbReference type="Proteomes" id="UP001064489"/>
    </source>
</evidence>
<evidence type="ECO:0008006" key="9">
    <source>
        <dbReference type="Google" id="ProtNLM"/>
    </source>
</evidence>
<dbReference type="GO" id="GO:0005737">
    <property type="term" value="C:cytoplasm"/>
    <property type="evidence" value="ECO:0007669"/>
    <property type="project" value="UniProtKB-SubCell"/>
</dbReference>
<evidence type="ECO:0000256" key="4">
    <source>
        <dbReference type="ARBA" id="ARBA00022741"/>
    </source>
</evidence>
<accession>A0AAD5IPN2</accession>
<dbReference type="GO" id="GO:0051082">
    <property type="term" value="F:unfolded protein binding"/>
    <property type="evidence" value="ECO:0007669"/>
    <property type="project" value="InterPro"/>
</dbReference>
<dbReference type="Gene3D" id="3.40.50.11260">
    <property type="match status" value="1"/>
</dbReference>
<dbReference type="AlphaFoldDB" id="A0AAD5IPN2"/>
<reference evidence="7" key="2">
    <citation type="submission" date="2023-02" db="EMBL/GenBank/DDBJ databases">
        <authorList>
            <person name="Swenson N.G."/>
            <person name="Wegrzyn J.L."/>
            <person name="Mcevoy S.L."/>
        </authorList>
    </citation>
    <scope>NUCLEOTIDE SEQUENCE</scope>
    <source>
        <strain evidence="7">91603</strain>
        <tissue evidence="7">Leaf</tissue>
    </source>
</reference>
<name>A0AAD5IPN2_ACENE</name>
<evidence type="ECO:0000256" key="6">
    <source>
        <dbReference type="ARBA" id="ARBA00023186"/>
    </source>
</evidence>
<keyword evidence="8" id="KW-1185">Reference proteome</keyword>
<keyword evidence="5" id="KW-0067">ATP-binding</keyword>
<sequence length="143" mass="16327">MPKIILVVKYMEEEDLGIHEDSQNWAKFAELLRFYSIKSGDEMTSLMDYVTRMKEGQKDIYYITGESKKAVENSLFLERLKKKGYEVLFMEDATDGYAVGQLNEYDGKKLVSATKEGLKLEEDEGVPLQPVVELEADSAREPA</sequence>
<proteinExistence type="inferred from homology"/>
<keyword evidence="6" id="KW-0143">Chaperone</keyword>
<keyword evidence="4" id="KW-0547">Nucleotide-binding</keyword>
<reference evidence="7" key="1">
    <citation type="journal article" date="2022" name="Plant J.">
        <title>Strategies of tolerance reflected in two North American maple genomes.</title>
        <authorList>
            <person name="McEvoy S.L."/>
            <person name="Sezen U.U."/>
            <person name="Trouern-Trend A."/>
            <person name="McMahon S.M."/>
            <person name="Schaberg P.G."/>
            <person name="Yang J."/>
            <person name="Wegrzyn J.L."/>
            <person name="Swenson N.G."/>
        </authorList>
    </citation>
    <scope>NUCLEOTIDE SEQUENCE</scope>
    <source>
        <strain evidence="7">91603</strain>
    </source>
</reference>
<evidence type="ECO:0000256" key="3">
    <source>
        <dbReference type="ARBA" id="ARBA00022490"/>
    </source>
</evidence>
<dbReference type="InterPro" id="IPR001404">
    <property type="entry name" value="Hsp90_fam"/>
</dbReference>
<dbReference type="Proteomes" id="UP001064489">
    <property type="component" value="Chromosome 8"/>
</dbReference>
<dbReference type="FunFam" id="3.40.50.11260:FF:000001">
    <property type="entry name" value="Heat shock protein 90 alpha"/>
    <property type="match status" value="1"/>
</dbReference>
<evidence type="ECO:0000313" key="7">
    <source>
        <dbReference type="EMBL" id="KAI9173874.1"/>
    </source>
</evidence>
<dbReference type="GO" id="GO:0016887">
    <property type="term" value="F:ATP hydrolysis activity"/>
    <property type="evidence" value="ECO:0007669"/>
    <property type="project" value="InterPro"/>
</dbReference>
<protein>
    <recommendedName>
        <fullName evidence="9">Heat shock protein 90</fullName>
    </recommendedName>
</protein>
<dbReference type="EMBL" id="JAJSOW010000103">
    <property type="protein sequence ID" value="KAI9173874.1"/>
    <property type="molecule type" value="Genomic_DNA"/>
</dbReference>
<comment type="caution">
    <text evidence="7">The sequence shown here is derived from an EMBL/GenBank/DDBJ whole genome shotgun (WGS) entry which is preliminary data.</text>
</comment>
<dbReference type="PANTHER" id="PTHR11528">
    <property type="entry name" value="HEAT SHOCK PROTEIN 90 FAMILY MEMBER"/>
    <property type="match status" value="1"/>
</dbReference>
<comment type="subcellular location">
    <subcellularLocation>
        <location evidence="1">Cytoplasm</location>
    </subcellularLocation>
</comment>